<dbReference type="InterPro" id="IPR001789">
    <property type="entry name" value="Sig_transdc_resp-reg_receiver"/>
</dbReference>
<dbReference type="GO" id="GO:0000160">
    <property type="term" value="P:phosphorelay signal transduction system"/>
    <property type="evidence" value="ECO:0007669"/>
    <property type="project" value="InterPro"/>
</dbReference>
<dbReference type="InterPro" id="IPR050595">
    <property type="entry name" value="Bact_response_regulator"/>
</dbReference>
<dbReference type="Proteomes" id="UP000305654">
    <property type="component" value="Unassembled WGS sequence"/>
</dbReference>
<reference evidence="4 5" key="1">
    <citation type="submission" date="2019-05" db="EMBL/GenBank/DDBJ databases">
        <authorList>
            <person name="Pankratov T."/>
            <person name="Grouzdev D."/>
        </authorList>
    </citation>
    <scope>NUCLEOTIDE SEQUENCE [LARGE SCALE GENOMIC DNA]</scope>
    <source>
        <strain evidence="4 5">KEBCLARHB70R</strain>
    </source>
</reference>
<proteinExistence type="predicted"/>
<evidence type="ECO:0000259" key="3">
    <source>
        <dbReference type="PROSITE" id="PS50110"/>
    </source>
</evidence>
<sequence length="120" mass="12884">MAAHRLLLVEDEFLIRMTLSEVLADDGFEVLEAEDGPGALALLAAEENIALMLTDIQLPGGIDGKGLAGKVRESRPDLPVIFMSGRSETQPDPNPLNSYVNKPYSPIALSARVRQILDGG</sequence>
<gene>
    <name evidence="4" type="ORF">FE263_12860</name>
</gene>
<evidence type="ECO:0000256" key="2">
    <source>
        <dbReference type="PROSITE-ProRule" id="PRU00169"/>
    </source>
</evidence>
<evidence type="ECO:0000313" key="5">
    <source>
        <dbReference type="Proteomes" id="UP000305654"/>
    </source>
</evidence>
<evidence type="ECO:0000256" key="1">
    <source>
        <dbReference type="ARBA" id="ARBA00022553"/>
    </source>
</evidence>
<keyword evidence="1 2" id="KW-0597">Phosphoprotein</keyword>
<protein>
    <submittedName>
        <fullName evidence="4">Response regulator</fullName>
    </submittedName>
</protein>
<organism evidence="4 5">
    <name type="scientific">Lichenicoccus roseus</name>
    <dbReference type="NCBI Taxonomy" id="2683649"/>
    <lineage>
        <taxon>Bacteria</taxon>
        <taxon>Pseudomonadati</taxon>
        <taxon>Pseudomonadota</taxon>
        <taxon>Alphaproteobacteria</taxon>
        <taxon>Acetobacterales</taxon>
        <taxon>Acetobacteraceae</taxon>
        <taxon>Lichenicoccus</taxon>
    </lineage>
</organism>
<keyword evidence="5" id="KW-1185">Reference proteome</keyword>
<feature type="modified residue" description="4-aspartylphosphate" evidence="2">
    <location>
        <position position="55"/>
    </location>
</feature>
<evidence type="ECO:0000313" key="4">
    <source>
        <dbReference type="EMBL" id="TLU72020.1"/>
    </source>
</evidence>
<name>A0A5R9J308_9PROT</name>
<dbReference type="SUPFAM" id="SSF52172">
    <property type="entry name" value="CheY-like"/>
    <property type="match status" value="1"/>
</dbReference>
<comment type="caution">
    <text evidence="4">The sequence shown here is derived from an EMBL/GenBank/DDBJ whole genome shotgun (WGS) entry which is preliminary data.</text>
</comment>
<dbReference type="PANTHER" id="PTHR44591:SF21">
    <property type="entry name" value="TWO-COMPONENT RESPONSE REGULATOR"/>
    <property type="match status" value="1"/>
</dbReference>
<dbReference type="PROSITE" id="PS50110">
    <property type="entry name" value="RESPONSE_REGULATORY"/>
    <property type="match status" value="1"/>
</dbReference>
<dbReference type="EMBL" id="VCDI01000004">
    <property type="protein sequence ID" value="TLU72020.1"/>
    <property type="molecule type" value="Genomic_DNA"/>
</dbReference>
<dbReference type="InterPro" id="IPR011006">
    <property type="entry name" value="CheY-like_superfamily"/>
</dbReference>
<dbReference type="RefSeq" id="WP_138326428.1">
    <property type="nucleotide sequence ID" value="NZ_VCDI01000004.1"/>
</dbReference>
<dbReference type="SMART" id="SM00448">
    <property type="entry name" value="REC"/>
    <property type="match status" value="1"/>
</dbReference>
<dbReference type="AlphaFoldDB" id="A0A5R9J308"/>
<accession>A0A5R9J308</accession>
<dbReference type="OrthoDB" id="8019678at2"/>
<dbReference type="Gene3D" id="3.40.50.2300">
    <property type="match status" value="1"/>
</dbReference>
<dbReference type="Pfam" id="PF00072">
    <property type="entry name" value="Response_reg"/>
    <property type="match status" value="1"/>
</dbReference>
<dbReference type="PANTHER" id="PTHR44591">
    <property type="entry name" value="STRESS RESPONSE REGULATOR PROTEIN 1"/>
    <property type="match status" value="1"/>
</dbReference>
<feature type="domain" description="Response regulatory" evidence="3">
    <location>
        <begin position="5"/>
        <end position="117"/>
    </location>
</feature>